<gene>
    <name evidence="1" type="primary">Acey_s0154.g2969</name>
    <name evidence="1" type="ORF">Y032_0154g2969</name>
</gene>
<organism evidence="1 2">
    <name type="scientific">Ancylostoma ceylanicum</name>
    <dbReference type="NCBI Taxonomy" id="53326"/>
    <lineage>
        <taxon>Eukaryota</taxon>
        <taxon>Metazoa</taxon>
        <taxon>Ecdysozoa</taxon>
        <taxon>Nematoda</taxon>
        <taxon>Chromadorea</taxon>
        <taxon>Rhabditida</taxon>
        <taxon>Rhabditina</taxon>
        <taxon>Rhabditomorpha</taxon>
        <taxon>Strongyloidea</taxon>
        <taxon>Ancylostomatidae</taxon>
        <taxon>Ancylostomatinae</taxon>
        <taxon>Ancylostoma</taxon>
    </lineage>
</organism>
<dbReference type="STRING" id="53326.A0A016SZX0"/>
<protein>
    <submittedName>
        <fullName evidence="1">Uncharacterized protein</fullName>
    </submittedName>
</protein>
<dbReference type="SUPFAM" id="SSF53649">
    <property type="entry name" value="Alkaline phosphatase-like"/>
    <property type="match status" value="1"/>
</dbReference>
<evidence type="ECO:0000313" key="1">
    <source>
        <dbReference type="EMBL" id="EYB95977.1"/>
    </source>
</evidence>
<evidence type="ECO:0000313" key="2">
    <source>
        <dbReference type="Proteomes" id="UP000024635"/>
    </source>
</evidence>
<dbReference type="Gene3D" id="3.40.720.10">
    <property type="entry name" value="Alkaline Phosphatase, subunit A"/>
    <property type="match status" value="1"/>
</dbReference>
<dbReference type="GO" id="GO:0005615">
    <property type="term" value="C:extracellular space"/>
    <property type="evidence" value="ECO:0007669"/>
    <property type="project" value="TreeGrafter"/>
</dbReference>
<name>A0A016SZX0_9BILA</name>
<comment type="caution">
    <text evidence="1">The sequence shown here is derived from an EMBL/GenBank/DDBJ whole genome shotgun (WGS) entry which is preliminary data.</text>
</comment>
<keyword evidence="2" id="KW-1185">Reference proteome</keyword>
<dbReference type="EMBL" id="JARK01001490">
    <property type="protein sequence ID" value="EYB95977.1"/>
    <property type="molecule type" value="Genomic_DNA"/>
</dbReference>
<dbReference type="InterPro" id="IPR017850">
    <property type="entry name" value="Alkaline_phosphatase_core_sf"/>
</dbReference>
<dbReference type="PANTHER" id="PTHR10974">
    <property type="entry name" value="FI08016P-RELATED"/>
    <property type="match status" value="1"/>
</dbReference>
<proteinExistence type="predicted"/>
<dbReference type="Pfam" id="PF02995">
    <property type="entry name" value="DUF229"/>
    <property type="match status" value="1"/>
</dbReference>
<dbReference type="Proteomes" id="UP000024635">
    <property type="component" value="Unassembled WGS sequence"/>
</dbReference>
<sequence length="303" mass="35039">MVCTYEIRVFSDSPKFSLSWIVELAHEYVKLLYKGDYALYNFFFENRDALFNSFVFIFGDHGGRYGDEAETSFGDSEQNNPFLYVIVPERFRNTKLDEQLRQNSKELVTHFDIYATLKDILYHQPASNFTELDFKPLDESMRGSSLLRRFQDGMRRTCKTLPIPFQFCICQYEKTEVTDESLKDSLGQFVVAQLSSFLERQNVSKQCEEIKLKEIEAKQYLSSKLAHVDNSTSFFEVTFEVAAPAKGRFQIPVRKELEQLDLGGALFTRLDTYGKSGDCMSNEDLRPFCTCKKIEIHSTSPSP</sequence>
<dbReference type="AlphaFoldDB" id="A0A016SZX0"/>
<accession>A0A016SZX0</accession>
<reference evidence="2" key="1">
    <citation type="journal article" date="2015" name="Nat. Genet.">
        <title>The genome and transcriptome of the zoonotic hookworm Ancylostoma ceylanicum identify infection-specific gene families.</title>
        <authorList>
            <person name="Schwarz E.M."/>
            <person name="Hu Y."/>
            <person name="Antoshechkin I."/>
            <person name="Miller M.M."/>
            <person name="Sternberg P.W."/>
            <person name="Aroian R.V."/>
        </authorList>
    </citation>
    <scope>NUCLEOTIDE SEQUENCE</scope>
    <source>
        <strain evidence="2">HY135</strain>
    </source>
</reference>
<dbReference type="PANTHER" id="PTHR10974:SF75">
    <property type="entry name" value="SULFATASE DOMAIN-CONTAINING PROTEIN"/>
    <property type="match status" value="1"/>
</dbReference>
<dbReference type="OrthoDB" id="5862419at2759"/>
<dbReference type="InterPro" id="IPR004245">
    <property type="entry name" value="DUF229"/>
</dbReference>